<dbReference type="GO" id="GO:0046872">
    <property type="term" value="F:metal ion binding"/>
    <property type="evidence" value="ECO:0007669"/>
    <property type="project" value="InterPro"/>
</dbReference>
<organism evidence="2 3">
    <name type="scientific">Candidatus Protofrankia datiscae</name>
    <dbReference type="NCBI Taxonomy" id="2716812"/>
    <lineage>
        <taxon>Bacteria</taxon>
        <taxon>Bacillati</taxon>
        <taxon>Actinomycetota</taxon>
        <taxon>Actinomycetes</taxon>
        <taxon>Frankiales</taxon>
        <taxon>Frankiaceae</taxon>
        <taxon>Protofrankia</taxon>
    </lineage>
</organism>
<dbReference type="InterPro" id="IPR037217">
    <property type="entry name" value="Trp/Indoleamine_2_3_dOase-like"/>
</dbReference>
<dbReference type="Proteomes" id="UP000001549">
    <property type="component" value="Chromosome"/>
</dbReference>
<dbReference type="SUPFAM" id="SSF140959">
    <property type="entry name" value="Indolic compounds 2,3-dioxygenase-like"/>
    <property type="match status" value="1"/>
</dbReference>
<dbReference type="InterPro" id="IPR004981">
    <property type="entry name" value="Trp_2_3_dOase"/>
</dbReference>
<gene>
    <name evidence="2" type="ordered locus">FsymDg_0636</name>
</gene>
<dbReference type="GO" id="GO:0020037">
    <property type="term" value="F:heme binding"/>
    <property type="evidence" value="ECO:0007669"/>
    <property type="project" value="InterPro"/>
</dbReference>
<dbReference type="KEGG" id="fsy:FsymDg_0636"/>
<name>F8AUW3_9ACTN</name>
<dbReference type="STRING" id="656024.FsymDg_0636"/>
<keyword evidence="2" id="KW-0560">Oxidoreductase</keyword>
<dbReference type="RefSeq" id="WP_013872145.1">
    <property type="nucleotide sequence ID" value="NC_015656.1"/>
</dbReference>
<dbReference type="GO" id="GO:0004833">
    <property type="term" value="F:L-tryptophan 2,3-dioxygenase activity"/>
    <property type="evidence" value="ECO:0007669"/>
    <property type="project" value="InterPro"/>
</dbReference>
<evidence type="ECO:0000256" key="1">
    <source>
        <dbReference type="SAM" id="MobiDB-lite"/>
    </source>
</evidence>
<sequence length="282" mass="32128">MQPSADHDSGLTYATYLRLPHVLDQQRCRSSPPAHDELLFITVHQVYELWFKVLLFELSNARDRMLDGDAYRARLRLRRCHEIERVLVNQIDVVDTMTPHGFLEFRGTLGSSSGLQSTQFREIEFLSGADDSGWLDRAVWLSTEDHQRLSRRLTEPDPWDSFITLLAAAGFAVGTPQQRAAIFYEIAVGGDRYNELWELSEALIDHDQMWSTWRLRHQMTVVRQLGGKPGTGGSTGGGYLAERVPMKFYPELWEARSRFGPPNDGSLPRVHGPESLRQESDG</sequence>
<dbReference type="GO" id="GO:0019442">
    <property type="term" value="P:L-tryptophan catabolic process to acetyl-CoA"/>
    <property type="evidence" value="ECO:0007669"/>
    <property type="project" value="TreeGrafter"/>
</dbReference>
<feature type="region of interest" description="Disordered" evidence="1">
    <location>
        <begin position="259"/>
        <end position="282"/>
    </location>
</feature>
<dbReference type="PANTHER" id="PTHR10138">
    <property type="entry name" value="TRYPTOPHAN 2,3-DIOXYGENASE"/>
    <property type="match status" value="1"/>
</dbReference>
<dbReference type="eggNOG" id="COG3483">
    <property type="taxonomic scope" value="Bacteria"/>
</dbReference>
<evidence type="ECO:0000313" key="2">
    <source>
        <dbReference type="EMBL" id="AEH08162.1"/>
    </source>
</evidence>
<dbReference type="EMBL" id="CP002801">
    <property type="protein sequence ID" value="AEH08162.1"/>
    <property type="molecule type" value="Genomic_DNA"/>
</dbReference>
<reference evidence="2 3" key="1">
    <citation type="submission" date="2011-05" db="EMBL/GenBank/DDBJ databases">
        <title>Complete sequence of chromosome of Frankia symbiont of Datisca glomerata.</title>
        <authorList>
            <consortium name="US DOE Joint Genome Institute"/>
            <person name="Lucas S."/>
            <person name="Han J."/>
            <person name="Lapidus A."/>
            <person name="Cheng J.-F."/>
            <person name="Goodwin L."/>
            <person name="Pitluck S."/>
            <person name="Peters L."/>
            <person name="Mikhailova N."/>
            <person name="Chertkov O."/>
            <person name="Teshima H."/>
            <person name="Han C."/>
            <person name="Tapia R."/>
            <person name="Land M."/>
            <person name="Hauser L."/>
            <person name="Kyrpides N."/>
            <person name="Ivanova N."/>
            <person name="Pagani I."/>
            <person name="Berry A."/>
            <person name="Pawlowski K."/>
            <person name="Persson T."/>
            <person name="Vanden Heuvel B."/>
            <person name="Benson D."/>
            <person name="Woyke T."/>
        </authorList>
    </citation>
    <scope>NUCLEOTIDE SEQUENCE [LARGE SCALE GENOMIC DNA]</scope>
    <source>
        <strain evidence="3">4085684</strain>
    </source>
</reference>
<dbReference type="GO" id="GO:0019441">
    <property type="term" value="P:L-tryptophan catabolic process to kynurenine"/>
    <property type="evidence" value="ECO:0007669"/>
    <property type="project" value="InterPro"/>
</dbReference>
<proteinExistence type="predicted"/>
<keyword evidence="3" id="KW-1185">Reference proteome</keyword>
<evidence type="ECO:0000313" key="3">
    <source>
        <dbReference type="Proteomes" id="UP000001549"/>
    </source>
</evidence>
<dbReference type="Gene3D" id="1.20.58.480">
    <property type="match status" value="1"/>
</dbReference>
<dbReference type="AlphaFoldDB" id="F8AUW3"/>
<feature type="compositionally biased region" description="Basic and acidic residues" evidence="1">
    <location>
        <begin position="271"/>
        <end position="282"/>
    </location>
</feature>
<keyword evidence="2" id="KW-0223">Dioxygenase</keyword>
<dbReference type="Pfam" id="PF03301">
    <property type="entry name" value="Trp_dioxygenase"/>
    <property type="match status" value="2"/>
</dbReference>
<accession>F8AUW3</accession>
<dbReference type="PANTHER" id="PTHR10138:SF0">
    <property type="entry name" value="TRYPTOPHAN 2,3-DIOXYGENASE"/>
    <property type="match status" value="1"/>
</dbReference>
<protein>
    <submittedName>
        <fullName evidence="2">Tryptophan 23-dioxygenase</fullName>
    </submittedName>
</protein>
<dbReference type="HOGENOM" id="CLU_063240_0_0_11"/>